<comment type="caution">
    <text evidence="4">The sequence shown here is derived from an EMBL/GenBank/DDBJ whole genome shotgun (WGS) entry which is preliminary data.</text>
</comment>
<organism evidence="4 5">
    <name type="scientific">Candidatus Barnesiella excrementipullorum</name>
    <dbReference type="NCBI Taxonomy" id="2838479"/>
    <lineage>
        <taxon>Bacteria</taxon>
        <taxon>Pseudomonadati</taxon>
        <taxon>Bacteroidota</taxon>
        <taxon>Bacteroidia</taxon>
        <taxon>Bacteroidales</taxon>
        <taxon>Barnesiellaceae</taxon>
        <taxon>Barnesiella</taxon>
    </lineage>
</organism>
<feature type="chain" id="PRO_5038559141" evidence="2">
    <location>
        <begin position="22"/>
        <end position="398"/>
    </location>
</feature>
<dbReference type="AlphaFoldDB" id="A0A9D1VQC6"/>
<proteinExistence type="predicted"/>
<dbReference type="InterPro" id="IPR036737">
    <property type="entry name" value="OmpA-like_sf"/>
</dbReference>
<name>A0A9D1VQC6_9BACT</name>
<reference evidence="4" key="2">
    <citation type="submission" date="2021-04" db="EMBL/GenBank/DDBJ databases">
        <authorList>
            <person name="Gilroy R."/>
        </authorList>
    </citation>
    <scope>NUCLEOTIDE SEQUENCE</scope>
    <source>
        <strain evidence="4">ChiHjej12B11-16260</strain>
    </source>
</reference>
<dbReference type="EMBL" id="DXFB01000035">
    <property type="protein sequence ID" value="HIX44868.1"/>
    <property type="molecule type" value="Genomic_DNA"/>
</dbReference>
<evidence type="ECO:0000256" key="2">
    <source>
        <dbReference type="SAM" id="SignalP"/>
    </source>
</evidence>
<dbReference type="InterPro" id="IPR011250">
    <property type="entry name" value="OMP/PagP_B-barrel"/>
</dbReference>
<dbReference type="Proteomes" id="UP000824246">
    <property type="component" value="Unassembled WGS sequence"/>
</dbReference>
<dbReference type="SUPFAM" id="SSF56925">
    <property type="entry name" value="OMPA-like"/>
    <property type="match status" value="1"/>
</dbReference>
<keyword evidence="2" id="KW-0732">Signal</keyword>
<dbReference type="CDD" id="cd07185">
    <property type="entry name" value="OmpA_C-like"/>
    <property type="match status" value="1"/>
</dbReference>
<feature type="signal peptide" evidence="2">
    <location>
        <begin position="1"/>
        <end position="21"/>
    </location>
</feature>
<dbReference type="Pfam" id="PF00691">
    <property type="entry name" value="OmpA"/>
    <property type="match status" value="1"/>
</dbReference>
<dbReference type="PROSITE" id="PS51123">
    <property type="entry name" value="OMPA_2"/>
    <property type="match status" value="1"/>
</dbReference>
<dbReference type="SUPFAM" id="SSF103088">
    <property type="entry name" value="OmpA-like"/>
    <property type="match status" value="1"/>
</dbReference>
<dbReference type="PANTHER" id="PTHR30329">
    <property type="entry name" value="STATOR ELEMENT OF FLAGELLAR MOTOR COMPLEX"/>
    <property type="match status" value="1"/>
</dbReference>
<dbReference type="InterPro" id="IPR050330">
    <property type="entry name" value="Bact_OuterMem_StrucFunc"/>
</dbReference>
<evidence type="ECO:0000259" key="3">
    <source>
        <dbReference type="PROSITE" id="PS51123"/>
    </source>
</evidence>
<feature type="domain" description="OmpA-like" evidence="3">
    <location>
        <begin position="287"/>
        <end position="398"/>
    </location>
</feature>
<evidence type="ECO:0000313" key="5">
    <source>
        <dbReference type="Proteomes" id="UP000824246"/>
    </source>
</evidence>
<reference evidence="4" key="1">
    <citation type="journal article" date="2021" name="PeerJ">
        <title>Extensive microbial diversity within the chicken gut microbiome revealed by metagenomics and culture.</title>
        <authorList>
            <person name="Gilroy R."/>
            <person name="Ravi A."/>
            <person name="Getino M."/>
            <person name="Pursley I."/>
            <person name="Horton D.L."/>
            <person name="Alikhan N.F."/>
            <person name="Baker D."/>
            <person name="Gharbi K."/>
            <person name="Hall N."/>
            <person name="Watson M."/>
            <person name="Adriaenssens E.M."/>
            <person name="Foster-Nyarko E."/>
            <person name="Jarju S."/>
            <person name="Secka A."/>
            <person name="Antonio M."/>
            <person name="Oren A."/>
            <person name="Chaudhuri R.R."/>
            <person name="La Ragione R."/>
            <person name="Hildebrand F."/>
            <person name="Pallen M.J."/>
        </authorList>
    </citation>
    <scope>NUCLEOTIDE SEQUENCE</scope>
    <source>
        <strain evidence="4">ChiHjej12B11-16260</strain>
    </source>
</reference>
<dbReference type="InterPro" id="IPR006665">
    <property type="entry name" value="OmpA-like"/>
</dbReference>
<gene>
    <name evidence="4" type="ORF">H9982_01470</name>
</gene>
<evidence type="ECO:0000256" key="1">
    <source>
        <dbReference type="PROSITE-ProRule" id="PRU00473"/>
    </source>
</evidence>
<sequence length="398" mass="44038">MKKISTVAMLLALFMAPVAMGATTEEKTTTDESQGLLLNGFWDNWYISIDGGASVFMSPYDNNLEFTNRIAPNASLNFGKWWTPVFGTRIGLDYMSANGAALSGSAFGWQEALIDGSNDLHKQKLHGLRPHVDGMVDLVNLFGGYSPTRVYSLVIYGGFGYGYGWADGSSISDGMWNVELRGGLINSFHVSKQVDINIEFKLSKYDSGLCREGRAVQNWHNLNASANIGFAYKFRKRDWTAPVIPVVEPTVCKYSDAEGDALVAQLRDANKRIKDLEQQLADCQTPVTQVVEEDPAVTVYFSINQSTVRSGDRQVLRALAQSMKENPDQKYVITGYADSQTGTPEINARLREARAKAVYKLLVNYGVNPDQLSTTVDTNPLNKFNYVLDRAATIKFAK</sequence>
<evidence type="ECO:0000313" key="4">
    <source>
        <dbReference type="EMBL" id="HIX44868.1"/>
    </source>
</evidence>
<dbReference type="GO" id="GO:0016020">
    <property type="term" value="C:membrane"/>
    <property type="evidence" value="ECO:0007669"/>
    <property type="project" value="UniProtKB-UniRule"/>
</dbReference>
<protein>
    <submittedName>
        <fullName evidence="4">OmpA family protein</fullName>
    </submittedName>
</protein>
<keyword evidence="1" id="KW-0472">Membrane</keyword>
<dbReference type="Gene3D" id="3.30.1330.60">
    <property type="entry name" value="OmpA-like domain"/>
    <property type="match status" value="1"/>
</dbReference>
<dbReference type="PANTHER" id="PTHR30329:SF21">
    <property type="entry name" value="LIPOPROTEIN YIAD-RELATED"/>
    <property type="match status" value="1"/>
</dbReference>
<accession>A0A9D1VQC6</accession>